<protein>
    <submittedName>
        <fullName evidence="1">Uncharacterized protein</fullName>
    </submittedName>
</protein>
<dbReference type="Proteomes" id="UP000181962">
    <property type="component" value="Chromosome"/>
</dbReference>
<proteinExistence type="predicted"/>
<sequence length="90" mass="9732">MKLAAERAFAAPEAAARKLVELAKTIEAVQDGRIHIEKLNAPFLYTLKATGSEFGAGIKYAVECGWLELHESGTYVRLIDTSAKAAPARD</sequence>
<reference evidence="1 2" key="1">
    <citation type="submission" date="2016-11" db="EMBL/GenBank/DDBJ databases">
        <title>Complete Genome Sequence of Bradyrhizobium sp. strain J5, an isolated from soybean nodule in Hokkaido.</title>
        <authorList>
            <person name="Kanehara K."/>
        </authorList>
    </citation>
    <scope>NUCLEOTIDE SEQUENCE [LARGE SCALE GENOMIC DNA]</scope>
    <source>
        <strain evidence="1 2">J5</strain>
    </source>
</reference>
<dbReference type="AlphaFoldDB" id="A0A1L3F9H5"/>
<accession>A0A1L3F9H5</accession>
<dbReference type="EMBL" id="CP017637">
    <property type="protein sequence ID" value="APG09938.1"/>
    <property type="molecule type" value="Genomic_DNA"/>
</dbReference>
<evidence type="ECO:0000313" key="1">
    <source>
        <dbReference type="EMBL" id="APG09938.1"/>
    </source>
</evidence>
<organism evidence="1 2">
    <name type="scientific">Bradyrhizobium japonicum</name>
    <dbReference type="NCBI Taxonomy" id="375"/>
    <lineage>
        <taxon>Bacteria</taxon>
        <taxon>Pseudomonadati</taxon>
        <taxon>Pseudomonadota</taxon>
        <taxon>Alphaproteobacteria</taxon>
        <taxon>Hyphomicrobiales</taxon>
        <taxon>Nitrobacteraceae</taxon>
        <taxon>Bradyrhizobium</taxon>
    </lineage>
</organism>
<dbReference type="RefSeq" id="WP_071911162.1">
    <property type="nucleotide sequence ID" value="NZ_CP017637.1"/>
</dbReference>
<name>A0A1L3F9H5_BRAJP</name>
<evidence type="ECO:0000313" key="2">
    <source>
        <dbReference type="Proteomes" id="UP000181962"/>
    </source>
</evidence>
<gene>
    <name evidence="1" type="ORF">BKD09_16560</name>
</gene>